<dbReference type="EMBL" id="QKWH01000016">
    <property type="protein sequence ID" value="PZR51755.1"/>
    <property type="molecule type" value="Genomic_DNA"/>
</dbReference>
<accession>A0A2W5WVA4</accession>
<gene>
    <name evidence="1" type="ORF">DNL40_14875</name>
</gene>
<dbReference type="Proteomes" id="UP000248783">
    <property type="component" value="Unassembled WGS sequence"/>
</dbReference>
<name>A0A2W5WVA4_9MICO</name>
<evidence type="ECO:0000313" key="2">
    <source>
        <dbReference type="Proteomes" id="UP000248783"/>
    </source>
</evidence>
<comment type="caution">
    <text evidence="1">The sequence shown here is derived from an EMBL/GenBank/DDBJ whole genome shotgun (WGS) entry which is preliminary data.</text>
</comment>
<proteinExistence type="predicted"/>
<reference evidence="1 2" key="1">
    <citation type="submission" date="2018-06" db="EMBL/GenBank/DDBJ databases">
        <title>Whole genome sequencing of a novel hydrocarbon degrading bacterial strain, PW21 isolated from oil contaminated produced water sample.</title>
        <authorList>
            <person name="Nagkirti P."/>
            <person name="Shaikh A."/>
            <person name="Gowdaman V."/>
            <person name="Engineer A.E."/>
            <person name="Dagar S."/>
            <person name="Dhakephalkar P.K."/>
        </authorList>
    </citation>
    <scope>NUCLEOTIDE SEQUENCE [LARGE SCALE GENOMIC DNA]</scope>
    <source>
        <strain evidence="1 2">PW21</strain>
    </source>
</reference>
<organism evidence="1 2">
    <name type="scientific">Xylanimonas oleitrophica</name>
    <dbReference type="NCBI Taxonomy" id="2607479"/>
    <lineage>
        <taxon>Bacteria</taxon>
        <taxon>Bacillati</taxon>
        <taxon>Actinomycetota</taxon>
        <taxon>Actinomycetes</taxon>
        <taxon>Micrococcales</taxon>
        <taxon>Promicromonosporaceae</taxon>
        <taxon>Xylanimonas</taxon>
    </lineage>
</organism>
<keyword evidence="2" id="KW-1185">Reference proteome</keyword>
<dbReference type="AlphaFoldDB" id="A0A2W5WVA4"/>
<evidence type="ECO:0008006" key="3">
    <source>
        <dbReference type="Google" id="ProtNLM"/>
    </source>
</evidence>
<dbReference type="RefSeq" id="WP_111252052.1">
    <property type="nucleotide sequence ID" value="NZ_QKWH01000016.1"/>
</dbReference>
<sequence>MPDAASTDLPTREFLLVLDRPLEPADEERLRSEGLEDAAPLTENGHGMLAVGRQAATLTDAVASAVTQVRAAGLEVVRVLGPETDLVALSTVARRLGRTYESVRLLAAGKRGPGGFPVPVSGDGAALYSWTAVAAWAREHLDAPVQPDDDARVIAAADHLLAARALVARDEREALLAALV</sequence>
<evidence type="ECO:0000313" key="1">
    <source>
        <dbReference type="EMBL" id="PZR51755.1"/>
    </source>
</evidence>
<protein>
    <recommendedName>
        <fullName evidence="3">DNA-binding protein</fullName>
    </recommendedName>
</protein>